<dbReference type="EMBL" id="LOPV01000005">
    <property type="protein sequence ID" value="KTG30939.1"/>
    <property type="molecule type" value="Genomic_DNA"/>
</dbReference>
<keyword evidence="2" id="KW-1185">Reference proteome</keyword>
<organism evidence="1 2">
    <name type="scientific">Haloferax profundi</name>
    <dbReference type="NCBI Taxonomy" id="1544718"/>
    <lineage>
        <taxon>Archaea</taxon>
        <taxon>Methanobacteriati</taxon>
        <taxon>Methanobacteriota</taxon>
        <taxon>Stenosarchaea group</taxon>
        <taxon>Halobacteria</taxon>
        <taxon>Halobacteriales</taxon>
        <taxon>Haloferacaceae</taxon>
        <taxon>Haloferax</taxon>
    </lineage>
</organism>
<accession>A0A0W1SWR8</accession>
<gene>
    <name evidence="1" type="ORF">AUR66_05500</name>
</gene>
<dbReference type="Proteomes" id="UP000053157">
    <property type="component" value="Unassembled WGS sequence"/>
</dbReference>
<dbReference type="RefSeq" id="WP_058570566.1">
    <property type="nucleotide sequence ID" value="NZ_LOPV01000005.1"/>
</dbReference>
<proteinExistence type="predicted"/>
<comment type="caution">
    <text evidence="1">The sequence shown here is derived from an EMBL/GenBank/DDBJ whole genome shotgun (WGS) entry which is preliminary data.</text>
</comment>
<evidence type="ECO:0000313" key="2">
    <source>
        <dbReference type="Proteomes" id="UP000053157"/>
    </source>
</evidence>
<sequence length="108" mass="11740">MAARPPQNETSDPDAIEFGIAALSDDVDAADIDYPADAQTIAQALDHVAVPIDAAGNTVTIDEALDETQKTQFESRRDLLESLHPVFEQFRAKASKSLFGRLRALVPF</sequence>
<reference evidence="1 2" key="1">
    <citation type="submission" date="2015-12" db="EMBL/GenBank/DDBJ databases">
        <title>Haloferax profundi sp. nov. isolated from the Discovery deep brine-seawater interface in the Red Sea.</title>
        <authorList>
            <person name="Zhang G."/>
            <person name="Stingl U."/>
            <person name="Rashid M."/>
        </authorList>
    </citation>
    <scope>NUCLEOTIDE SEQUENCE [LARGE SCALE GENOMIC DNA]</scope>
    <source>
        <strain evidence="1 2">SB29</strain>
    </source>
</reference>
<dbReference type="OrthoDB" id="317711at2157"/>
<protein>
    <submittedName>
        <fullName evidence="1">Uncharacterized protein</fullName>
    </submittedName>
</protein>
<evidence type="ECO:0000313" key="1">
    <source>
        <dbReference type="EMBL" id="KTG30939.1"/>
    </source>
</evidence>
<name>A0A0W1SWR8_9EURY</name>
<dbReference type="AlphaFoldDB" id="A0A0W1SWR8"/>